<gene>
    <name evidence="3" type="ORF">STSP1_00571</name>
</gene>
<evidence type="ECO:0000259" key="2">
    <source>
        <dbReference type="PROSITE" id="PS51766"/>
    </source>
</evidence>
<dbReference type="KEGG" id="pbp:STSP1_00571"/>
<organism evidence="3 4">
    <name type="scientific">Sedimentisphaera salicampi</name>
    <dbReference type="NCBI Taxonomy" id="1941349"/>
    <lineage>
        <taxon>Bacteria</taxon>
        <taxon>Pseudomonadati</taxon>
        <taxon>Planctomycetota</taxon>
        <taxon>Phycisphaerae</taxon>
        <taxon>Sedimentisphaerales</taxon>
        <taxon>Sedimentisphaeraceae</taxon>
        <taxon>Sedimentisphaera</taxon>
    </lineage>
</organism>
<evidence type="ECO:0000313" key="3">
    <source>
        <dbReference type="EMBL" id="ARN56197.1"/>
    </source>
</evidence>
<dbReference type="PROSITE" id="PS51766">
    <property type="entry name" value="DOCKERIN"/>
    <property type="match status" value="1"/>
</dbReference>
<protein>
    <recommendedName>
        <fullName evidence="2">Dockerin domain-containing protein</fullName>
    </recommendedName>
</protein>
<dbReference type="STRING" id="1941349.STSP1_00571"/>
<dbReference type="Gene3D" id="1.10.1330.10">
    <property type="entry name" value="Dockerin domain"/>
    <property type="match status" value="1"/>
</dbReference>
<dbReference type="InterPro" id="IPR016134">
    <property type="entry name" value="Dockerin_dom"/>
</dbReference>
<feature type="chain" id="PRO_5012348421" description="Dockerin domain-containing protein" evidence="1">
    <location>
        <begin position="21"/>
        <end position="459"/>
    </location>
</feature>
<accession>A0A1W6LK93</accession>
<dbReference type="Pfam" id="PF07581">
    <property type="entry name" value="Glug"/>
    <property type="match status" value="1"/>
</dbReference>
<feature type="signal peptide" evidence="1">
    <location>
        <begin position="1"/>
        <end position="20"/>
    </location>
</feature>
<dbReference type="InterPro" id="IPR036439">
    <property type="entry name" value="Dockerin_dom_sf"/>
</dbReference>
<dbReference type="SUPFAM" id="SSF63446">
    <property type="entry name" value="Type I dockerin domain"/>
    <property type="match status" value="1"/>
</dbReference>
<dbReference type="EMBL" id="CP021023">
    <property type="protein sequence ID" value="ARN56197.1"/>
    <property type="molecule type" value="Genomic_DNA"/>
</dbReference>
<dbReference type="Proteomes" id="UP000193334">
    <property type="component" value="Chromosome"/>
</dbReference>
<name>A0A1W6LK93_9BACT</name>
<dbReference type="RefSeq" id="WP_085754907.1">
    <property type="nucleotide sequence ID" value="NZ_CP021023.1"/>
</dbReference>
<dbReference type="AlphaFoldDB" id="A0A1W6LK93"/>
<dbReference type="PROSITE" id="PS00018">
    <property type="entry name" value="EF_HAND_1"/>
    <property type="match status" value="1"/>
</dbReference>
<keyword evidence="1" id="KW-0732">Signal</keyword>
<evidence type="ECO:0000256" key="1">
    <source>
        <dbReference type="SAM" id="SignalP"/>
    </source>
</evidence>
<evidence type="ECO:0000313" key="4">
    <source>
        <dbReference type="Proteomes" id="UP000193334"/>
    </source>
</evidence>
<keyword evidence="4" id="KW-1185">Reference proteome</keyword>
<dbReference type="CDD" id="cd14256">
    <property type="entry name" value="Dockerin_I"/>
    <property type="match status" value="1"/>
</dbReference>
<proteinExistence type="predicted"/>
<dbReference type="GO" id="GO:0000272">
    <property type="term" value="P:polysaccharide catabolic process"/>
    <property type="evidence" value="ECO:0007669"/>
    <property type="project" value="InterPro"/>
</dbReference>
<dbReference type="InterPro" id="IPR018247">
    <property type="entry name" value="EF_Hand_1_Ca_BS"/>
</dbReference>
<dbReference type="InterPro" id="IPR011493">
    <property type="entry name" value="GLUG"/>
</dbReference>
<sequence length="459" mass="47470" precursor="true">MKNKVVVSLICVQFALCSLAGLSFGFAGGSGSSSDPYQISTKADLEAVTNSPAAHYILVNDIDLSTTTYDEAVISPNEASYWSSNYEGTPFIGSFDGAGFQISGLTIDCGEEDEYLGLFGKIDSQALIMDVKLVNVDVSGDDYVGALAGSSPSEVSNVIGCSATGGSVSASGNNLGGLIGCNHGFVQNCYSTLLVSGSATDAGGLIGENYNGTVTGCYTAGTLSCSNTYTGGLVGYAGGSSTITQSYSEMDVTGYAIVGSLVGQNRGIVSDCYAVGNANAAFTGTGCETGALVGFNYGSIQNCFSAGETADCLSSAAIAGCSYEDDISGCFWDTQTSGEDKAYTQAFDYTPVYSTVGVAEGKTTSQMQSKSTFTAEGWDFSSEDGDDQIWIMLPGSYPKLAVFGYDIEGDIDGSGEVNLDDLSMMADEWLLAGDYAADINEDGMVDLEDYAALASYWQG</sequence>
<reference evidence="4" key="1">
    <citation type="submission" date="2017-04" db="EMBL/GenBank/DDBJ databases">
        <title>Comparative genomics and description of representatives of a novel lineage of planctomycetes thriving in anoxic sediments.</title>
        <authorList>
            <person name="Spring S."/>
            <person name="Bunk B."/>
            <person name="Sproer C."/>
        </authorList>
    </citation>
    <scope>NUCLEOTIDE SEQUENCE [LARGE SCALE GENOMIC DNA]</scope>
    <source>
        <strain evidence="4">ST-PulAB-D4</strain>
    </source>
</reference>
<dbReference type="Gene3D" id="2.160.20.110">
    <property type="match status" value="1"/>
</dbReference>
<feature type="domain" description="Dockerin" evidence="2">
    <location>
        <begin position="404"/>
        <end position="459"/>
    </location>
</feature>